<reference evidence="2" key="1">
    <citation type="submission" date="2014-09" db="EMBL/GenBank/DDBJ databases">
        <authorList>
            <person name="Magalhaes I.L.F."/>
            <person name="Oliveira U."/>
            <person name="Santos F.R."/>
            <person name="Vidigal T.H.D.A."/>
            <person name="Brescovit A.D."/>
            <person name="Santos A.J."/>
        </authorList>
    </citation>
    <scope>NUCLEOTIDE SEQUENCE</scope>
    <source>
        <tissue evidence="2">Shoot tissue taken approximately 20 cm above the soil surface</tissue>
    </source>
</reference>
<feature type="region of interest" description="Disordered" evidence="1">
    <location>
        <begin position="69"/>
        <end position="88"/>
    </location>
</feature>
<accession>A0A0A9AQK6</accession>
<reference evidence="2" key="2">
    <citation type="journal article" date="2015" name="Data Brief">
        <title>Shoot transcriptome of the giant reed, Arundo donax.</title>
        <authorList>
            <person name="Barrero R.A."/>
            <person name="Guerrero F.D."/>
            <person name="Moolhuijzen P."/>
            <person name="Goolsby J.A."/>
            <person name="Tidwell J."/>
            <person name="Bellgard S.E."/>
            <person name="Bellgard M.I."/>
        </authorList>
    </citation>
    <scope>NUCLEOTIDE SEQUENCE</scope>
    <source>
        <tissue evidence="2">Shoot tissue taken approximately 20 cm above the soil surface</tissue>
    </source>
</reference>
<evidence type="ECO:0000313" key="2">
    <source>
        <dbReference type="EMBL" id="JAD53426.1"/>
    </source>
</evidence>
<protein>
    <submittedName>
        <fullName evidence="2">Uncharacterized protein</fullName>
    </submittedName>
</protein>
<feature type="compositionally biased region" description="Low complexity" evidence="1">
    <location>
        <begin position="1"/>
        <end position="16"/>
    </location>
</feature>
<name>A0A0A9AQK6_ARUDO</name>
<dbReference type="EMBL" id="GBRH01244469">
    <property type="protein sequence ID" value="JAD53426.1"/>
    <property type="molecule type" value="Transcribed_RNA"/>
</dbReference>
<dbReference type="AlphaFoldDB" id="A0A0A9AQK6"/>
<feature type="region of interest" description="Disordered" evidence="1">
    <location>
        <begin position="1"/>
        <end position="33"/>
    </location>
</feature>
<sequence length="88" mass="9667">MRSLSSQCSAGPSSSSRAPPIHHLRHEGEGDPWAAADRRPVRCRRGWVIQGAQRVCWRAAGLLSRVVLPASSPDSPRRHPLPGGRQRE</sequence>
<proteinExistence type="predicted"/>
<organism evidence="2">
    <name type="scientific">Arundo donax</name>
    <name type="common">Giant reed</name>
    <name type="synonym">Donax arundinaceus</name>
    <dbReference type="NCBI Taxonomy" id="35708"/>
    <lineage>
        <taxon>Eukaryota</taxon>
        <taxon>Viridiplantae</taxon>
        <taxon>Streptophyta</taxon>
        <taxon>Embryophyta</taxon>
        <taxon>Tracheophyta</taxon>
        <taxon>Spermatophyta</taxon>
        <taxon>Magnoliopsida</taxon>
        <taxon>Liliopsida</taxon>
        <taxon>Poales</taxon>
        <taxon>Poaceae</taxon>
        <taxon>PACMAD clade</taxon>
        <taxon>Arundinoideae</taxon>
        <taxon>Arundineae</taxon>
        <taxon>Arundo</taxon>
    </lineage>
</organism>
<evidence type="ECO:0000256" key="1">
    <source>
        <dbReference type="SAM" id="MobiDB-lite"/>
    </source>
</evidence>